<dbReference type="EMBL" id="CP038799">
    <property type="protein sequence ID" value="QIV82214.1"/>
    <property type="molecule type" value="Genomic_DNA"/>
</dbReference>
<dbReference type="Proteomes" id="UP000501849">
    <property type="component" value="Chromosome"/>
</dbReference>
<dbReference type="RefSeq" id="WP_168142738.1">
    <property type="nucleotide sequence ID" value="NZ_CP038799.1"/>
</dbReference>
<sequence length="153" mass="17215">MNDYFGTMLRDCLDVGSRSSPQITRSRFPELITDDVRLHVLAGRMAAAEWRRLEAHAPVKVTATHIVATEHGLLYAAMLTAPRHDPWHYLAVPHTLFDRIADRVHDAPPPSGAVAAVDCRLDHDLTSMWQFEAALRRMLDDYPAFELELSGAQ</sequence>
<evidence type="ECO:0000313" key="2">
    <source>
        <dbReference type="Proteomes" id="UP000501849"/>
    </source>
</evidence>
<dbReference type="KEGG" id="mfre:EXE63_16005"/>
<dbReference type="AlphaFoldDB" id="A0A6H0S4Q2"/>
<evidence type="ECO:0000313" key="1">
    <source>
        <dbReference type="EMBL" id="QIV82214.1"/>
    </source>
</evidence>
<organism evidence="1 2">
    <name type="scientific">Mycolicibacterium frederiksbergense</name>
    <dbReference type="NCBI Taxonomy" id="117567"/>
    <lineage>
        <taxon>Bacteria</taxon>
        <taxon>Bacillati</taxon>
        <taxon>Actinomycetota</taxon>
        <taxon>Actinomycetes</taxon>
        <taxon>Mycobacteriales</taxon>
        <taxon>Mycobacteriaceae</taxon>
        <taxon>Mycolicibacterium</taxon>
    </lineage>
</organism>
<name>A0A6H0S4Q2_9MYCO</name>
<proteinExistence type="predicted"/>
<accession>A0A6H0S4Q2</accession>
<reference evidence="1 2" key="1">
    <citation type="submission" date="2019-04" db="EMBL/GenBank/DDBJ databases">
        <title>Draft, Whole-Genome Sequence of the Anthracene-degrading Mycobacterium frederiksbergense LB501T, Isolated from a Polycyclic Aromatic Hydrocarbon (PAH)-Contaminated Soil.</title>
        <authorList>
            <person name="Augelletti F."/>
        </authorList>
    </citation>
    <scope>NUCLEOTIDE SEQUENCE [LARGE SCALE GENOMIC DNA]</scope>
    <source>
        <strain evidence="1 2">LB 501T</strain>
    </source>
</reference>
<keyword evidence="2" id="KW-1185">Reference proteome</keyword>
<protein>
    <submittedName>
        <fullName evidence="1">Glucose-6-phosphate dehydrogenase</fullName>
    </submittedName>
</protein>
<gene>
    <name evidence="1" type="ORF">EXE63_16005</name>
</gene>